<gene>
    <name evidence="1" type="ORF">SAMN04488055_0622</name>
</gene>
<accession>A0A1N6DCW2</accession>
<dbReference type="OrthoDB" id="669883at2"/>
<dbReference type="Proteomes" id="UP000185003">
    <property type="component" value="Unassembled WGS sequence"/>
</dbReference>
<dbReference type="EMBL" id="FSRA01000001">
    <property type="protein sequence ID" value="SIN68629.1"/>
    <property type="molecule type" value="Genomic_DNA"/>
</dbReference>
<evidence type="ECO:0000313" key="2">
    <source>
        <dbReference type="Proteomes" id="UP000185003"/>
    </source>
</evidence>
<organism evidence="1 2">
    <name type="scientific">Chitinophaga niabensis</name>
    <dbReference type="NCBI Taxonomy" id="536979"/>
    <lineage>
        <taxon>Bacteria</taxon>
        <taxon>Pseudomonadati</taxon>
        <taxon>Bacteroidota</taxon>
        <taxon>Chitinophagia</taxon>
        <taxon>Chitinophagales</taxon>
        <taxon>Chitinophagaceae</taxon>
        <taxon>Chitinophaga</taxon>
    </lineage>
</organism>
<sequence>MATPDGNKWHLQMVQSRYHAYNLSFEQAEAVYRFEQERDAHALSWKHFFSQWEEWDFEMATFREILKEEQLALYLSNHEVEVKAYEKELIEQDNSEMQVKQLTYTARMLAYYKDELIPGLQKKEEVRRYVSIACMGEKNKLNYLQEELKKYLPGVRKEILINHFRQYKTFRPNELKHALLRHSINDVWPDYEKFYQSMDAPTRAIADFLESKVTGYFRDIKKLLEQSIKDRQHFADSLYKEFYSNEGGWHVYRETTPEKELKTFCMSILLISTSVLYTHLNL</sequence>
<name>A0A1N6DCW2_9BACT</name>
<dbReference type="AlphaFoldDB" id="A0A1N6DCW2"/>
<reference evidence="1 2" key="1">
    <citation type="submission" date="2016-11" db="EMBL/GenBank/DDBJ databases">
        <authorList>
            <person name="Jaros S."/>
            <person name="Januszkiewicz K."/>
            <person name="Wedrychowicz H."/>
        </authorList>
    </citation>
    <scope>NUCLEOTIDE SEQUENCE [LARGE SCALE GENOMIC DNA]</scope>
    <source>
        <strain evidence="1 2">DSM 24787</strain>
    </source>
</reference>
<dbReference type="RefSeq" id="WP_074237760.1">
    <property type="nucleotide sequence ID" value="NZ_FSRA01000001.1"/>
</dbReference>
<protein>
    <submittedName>
        <fullName evidence="1">Uncharacterized protein</fullName>
    </submittedName>
</protein>
<evidence type="ECO:0000313" key="1">
    <source>
        <dbReference type="EMBL" id="SIN68629.1"/>
    </source>
</evidence>
<keyword evidence="2" id="KW-1185">Reference proteome</keyword>
<proteinExistence type="predicted"/>